<feature type="signal peptide" evidence="2">
    <location>
        <begin position="1"/>
        <end position="18"/>
    </location>
</feature>
<dbReference type="Proteomes" id="UP001303946">
    <property type="component" value="Chromosome"/>
</dbReference>
<name>A0ABZ0D3A5_9BURK</name>
<feature type="region of interest" description="Disordered" evidence="1">
    <location>
        <begin position="91"/>
        <end position="117"/>
    </location>
</feature>
<dbReference type="EMBL" id="CP136336">
    <property type="protein sequence ID" value="WOB09553.1"/>
    <property type="molecule type" value="Genomic_DNA"/>
</dbReference>
<evidence type="ECO:0000256" key="2">
    <source>
        <dbReference type="SAM" id="SignalP"/>
    </source>
</evidence>
<organism evidence="3 4">
    <name type="scientific">Piscinibacter gummiphilus</name>
    <dbReference type="NCBI Taxonomy" id="946333"/>
    <lineage>
        <taxon>Bacteria</taxon>
        <taxon>Pseudomonadati</taxon>
        <taxon>Pseudomonadota</taxon>
        <taxon>Betaproteobacteria</taxon>
        <taxon>Burkholderiales</taxon>
        <taxon>Sphaerotilaceae</taxon>
        <taxon>Piscinibacter</taxon>
    </lineage>
</organism>
<sequence>MSRTFAFFCLLATVSAGAQTVLPDPTRPPPGLQAAGTADPVTPETLVLQSVLLGPGRTPAAVISGKLVALGGSVGDARLARITPHSVRLDSSQGTTTLTLVPEGQKTKRASRTESLK</sequence>
<accession>A0ABZ0D3A5</accession>
<keyword evidence="4" id="KW-1185">Reference proteome</keyword>
<keyword evidence="2" id="KW-0732">Signal</keyword>
<evidence type="ECO:0000313" key="4">
    <source>
        <dbReference type="Proteomes" id="UP001303946"/>
    </source>
</evidence>
<evidence type="ECO:0000313" key="3">
    <source>
        <dbReference type="EMBL" id="WOB09553.1"/>
    </source>
</evidence>
<evidence type="ECO:0000256" key="1">
    <source>
        <dbReference type="SAM" id="MobiDB-lite"/>
    </source>
</evidence>
<feature type="region of interest" description="Disordered" evidence="1">
    <location>
        <begin position="20"/>
        <end position="39"/>
    </location>
</feature>
<feature type="chain" id="PRO_5046959943" evidence="2">
    <location>
        <begin position="19"/>
        <end position="117"/>
    </location>
</feature>
<proteinExistence type="predicted"/>
<protein>
    <submittedName>
        <fullName evidence="3">MSHA biogenesis protein MshK</fullName>
    </submittedName>
</protein>
<dbReference type="RefSeq" id="WP_316702501.1">
    <property type="nucleotide sequence ID" value="NZ_CP136336.1"/>
</dbReference>
<gene>
    <name evidence="3" type="ORF">RXV79_05695</name>
</gene>
<reference evidence="3 4" key="1">
    <citation type="submission" date="2023-10" db="EMBL/GenBank/DDBJ databases">
        <title>Bacteria for the degradation of biodegradable plastic PBAT(Polybutylene adipate terephthalate).</title>
        <authorList>
            <person name="Weon H.-Y."/>
            <person name="Yeon J."/>
        </authorList>
    </citation>
    <scope>NUCLEOTIDE SEQUENCE [LARGE SCALE GENOMIC DNA]</scope>
    <source>
        <strain evidence="3 4">SBD 7-3</strain>
    </source>
</reference>